<evidence type="ECO:0000313" key="3">
    <source>
        <dbReference type="Proteomes" id="UP000799764"/>
    </source>
</evidence>
<reference evidence="2" key="1">
    <citation type="journal article" date="2020" name="Stud. Mycol.">
        <title>101 Dothideomycetes genomes: a test case for predicting lifestyles and emergence of pathogens.</title>
        <authorList>
            <person name="Haridas S."/>
            <person name="Albert R."/>
            <person name="Binder M."/>
            <person name="Bloem J."/>
            <person name="Labutti K."/>
            <person name="Salamov A."/>
            <person name="Andreopoulos B."/>
            <person name="Baker S."/>
            <person name="Barry K."/>
            <person name="Bills G."/>
            <person name="Bluhm B."/>
            <person name="Cannon C."/>
            <person name="Castanera R."/>
            <person name="Culley D."/>
            <person name="Daum C."/>
            <person name="Ezra D."/>
            <person name="Gonzalez J."/>
            <person name="Henrissat B."/>
            <person name="Kuo A."/>
            <person name="Liang C."/>
            <person name="Lipzen A."/>
            <person name="Lutzoni F."/>
            <person name="Magnuson J."/>
            <person name="Mondo S."/>
            <person name="Nolan M."/>
            <person name="Ohm R."/>
            <person name="Pangilinan J."/>
            <person name="Park H.-J."/>
            <person name="Ramirez L."/>
            <person name="Alfaro M."/>
            <person name="Sun H."/>
            <person name="Tritt A."/>
            <person name="Yoshinaga Y."/>
            <person name="Zwiers L.-H."/>
            <person name="Turgeon B."/>
            <person name="Goodwin S."/>
            <person name="Spatafora J."/>
            <person name="Crous P."/>
            <person name="Grigoriev I."/>
        </authorList>
    </citation>
    <scope>NUCLEOTIDE SEQUENCE</scope>
    <source>
        <strain evidence="2">CBS 690.94</strain>
    </source>
</reference>
<comment type="caution">
    <text evidence="2">The sequence shown here is derived from an EMBL/GenBank/DDBJ whole genome shotgun (WGS) entry which is preliminary data.</text>
</comment>
<name>A0A9P4PPG5_9PLEO</name>
<proteinExistence type="predicted"/>
<organism evidence="2 3">
    <name type="scientific">Karstenula rhodostoma CBS 690.94</name>
    <dbReference type="NCBI Taxonomy" id="1392251"/>
    <lineage>
        <taxon>Eukaryota</taxon>
        <taxon>Fungi</taxon>
        <taxon>Dikarya</taxon>
        <taxon>Ascomycota</taxon>
        <taxon>Pezizomycotina</taxon>
        <taxon>Dothideomycetes</taxon>
        <taxon>Pleosporomycetidae</taxon>
        <taxon>Pleosporales</taxon>
        <taxon>Massarineae</taxon>
        <taxon>Didymosphaeriaceae</taxon>
        <taxon>Karstenula</taxon>
    </lineage>
</organism>
<keyword evidence="3" id="KW-1185">Reference proteome</keyword>
<accession>A0A9P4PPG5</accession>
<dbReference type="Proteomes" id="UP000799764">
    <property type="component" value="Unassembled WGS sequence"/>
</dbReference>
<evidence type="ECO:0000256" key="1">
    <source>
        <dbReference type="SAM" id="MobiDB-lite"/>
    </source>
</evidence>
<evidence type="ECO:0000313" key="2">
    <source>
        <dbReference type="EMBL" id="KAF2446853.1"/>
    </source>
</evidence>
<protein>
    <submittedName>
        <fullName evidence="2">Uncharacterized protein</fullName>
    </submittedName>
</protein>
<dbReference type="AlphaFoldDB" id="A0A9P4PPG5"/>
<dbReference type="OrthoDB" id="3773315at2759"/>
<feature type="compositionally biased region" description="Basic residues" evidence="1">
    <location>
        <begin position="248"/>
        <end position="267"/>
    </location>
</feature>
<dbReference type="EMBL" id="MU001497">
    <property type="protein sequence ID" value="KAF2446853.1"/>
    <property type="molecule type" value="Genomic_DNA"/>
</dbReference>
<feature type="region of interest" description="Disordered" evidence="1">
    <location>
        <begin position="226"/>
        <end position="267"/>
    </location>
</feature>
<gene>
    <name evidence="2" type="ORF">P171DRAFT_442079</name>
</gene>
<sequence length="267" mass="30757">MVSDKRPKEQYVRPTDLGLPGEEYKLRKERHNSRLLHTHLDDLYARHSLGMKGPLRRGQLDAWGPNPGLPYKKPIDTANQGKRPPTKYTNLALQGSQIAKATRQALGPSWYPTAHLDDGLGNHGVPHMSSDRSEQMQAEDPIPDKYVHEFNRLWYEDDEDNDADQLLADLTPNAHAPWRNHLPLRPMYGPDGEFRTSSRYFDKTEIMEWNMASYKASVTHREVIEPKHTVRPKPQSFFSWSDSSREKSQKKKHSRGSSHGRRAKKGF</sequence>